<name>A0A1R4GM70_9MICC</name>
<reference evidence="5 6" key="1">
    <citation type="submission" date="2017-02" db="EMBL/GenBank/DDBJ databases">
        <authorList>
            <person name="Peterson S.W."/>
        </authorList>
    </citation>
    <scope>NUCLEOTIDE SEQUENCE [LARGE SCALE GENOMIC DNA]</scope>
    <source>
        <strain evidence="5 6">B Ar 00.02</strain>
    </source>
</reference>
<dbReference type="Gene3D" id="3.40.430.10">
    <property type="entry name" value="Dihydrofolate Reductase, subunit A"/>
    <property type="match status" value="1"/>
</dbReference>
<dbReference type="RefSeq" id="WP_086999707.1">
    <property type="nucleotide sequence ID" value="NZ_FUHW01000038.1"/>
</dbReference>
<dbReference type="EMBL" id="FUHW01000038">
    <property type="protein sequence ID" value="SJM69183.1"/>
    <property type="molecule type" value="Genomic_DNA"/>
</dbReference>
<evidence type="ECO:0000256" key="3">
    <source>
        <dbReference type="ARBA" id="ARBA00023002"/>
    </source>
</evidence>
<dbReference type="SUPFAM" id="SSF53597">
    <property type="entry name" value="Dihydrofolate reductase-like"/>
    <property type="match status" value="1"/>
</dbReference>
<dbReference type="PANTHER" id="PTHR38011:SF7">
    <property type="entry name" value="2,5-DIAMINO-6-RIBOSYLAMINO-4(3H)-PYRIMIDINONE 5'-PHOSPHATE REDUCTASE"/>
    <property type="match status" value="1"/>
</dbReference>
<protein>
    <submittedName>
        <fullName evidence="5">5-amino-6-(5-phosphoribosylamino)uracil reductase homolog</fullName>
        <ecNumber evidence="5">1.1.1.193</ecNumber>
    </submittedName>
</protein>
<keyword evidence="2" id="KW-0521">NADP</keyword>
<evidence type="ECO:0000313" key="6">
    <source>
        <dbReference type="Proteomes" id="UP000195913"/>
    </source>
</evidence>
<dbReference type="GO" id="GO:0008703">
    <property type="term" value="F:5-amino-6-(5-phosphoribosylamino)uracil reductase activity"/>
    <property type="evidence" value="ECO:0007669"/>
    <property type="project" value="UniProtKB-EC"/>
</dbReference>
<accession>A0A1R4GM70</accession>
<evidence type="ECO:0000256" key="2">
    <source>
        <dbReference type="ARBA" id="ARBA00022857"/>
    </source>
</evidence>
<evidence type="ECO:0000259" key="4">
    <source>
        <dbReference type="Pfam" id="PF01872"/>
    </source>
</evidence>
<dbReference type="InterPro" id="IPR024072">
    <property type="entry name" value="DHFR-like_dom_sf"/>
</dbReference>
<evidence type="ECO:0000313" key="5">
    <source>
        <dbReference type="EMBL" id="SJM69183.1"/>
    </source>
</evidence>
<dbReference type="InterPro" id="IPR002734">
    <property type="entry name" value="RibDG_C"/>
</dbReference>
<keyword evidence="6" id="KW-1185">Reference proteome</keyword>
<evidence type="ECO:0000256" key="1">
    <source>
        <dbReference type="ARBA" id="ARBA00005104"/>
    </source>
</evidence>
<organism evidence="5 6">
    <name type="scientific">Arthrobacter rhombi</name>
    <dbReference type="NCBI Taxonomy" id="71253"/>
    <lineage>
        <taxon>Bacteria</taxon>
        <taxon>Bacillati</taxon>
        <taxon>Actinomycetota</taxon>
        <taxon>Actinomycetes</taxon>
        <taxon>Micrococcales</taxon>
        <taxon>Micrococcaceae</taxon>
        <taxon>Arthrobacter</taxon>
    </lineage>
</organism>
<dbReference type="InterPro" id="IPR050765">
    <property type="entry name" value="Riboflavin_Biosynth_HTPR"/>
</dbReference>
<dbReference type="PANTHER" id="PTHR38011">
    <property type="entry name" value="DIHYDROFOLATE REDUCTASE FAMILY PROTEIN (AFU_ORTHOLOGUE AFUA_8G06820)"/>
    <property type="match status" value="1"/>
</dbReference>
<dbReference type="AlphaFoldDB" id="A0A1R4GM70"/>
<comment type="pathway">
    <text evidence="1">Cofactor biosynthesis; riboflavin biosynthesis.</text>
</comment>
<dbReference type="Proteomes" id="UP000195913">
    <property type="component" value="Unassembled WGS sequence"/>
</dbReference>
<dbReference type="Pfam" id="PF01872">
    <property type="entry name" value="RibD_C"/>
    <property type="match status" value="1"/>
</dbReference>
<keyword evidence="3 5" id="KW-0560">Oxidoreductase</keyword>
<proteinExistence type="predicted"/>
<sequence length="253" mass="26460">MVQQLIPPHPGDGASDLTDEQLLGLYAPAADAVVRFNFVASADGAATTAGTSGGLGTAADQRIFALQRRHADVVLVGAGTIRAEGYAGELIDADAQSWRRERGMTTHPVIAVVSGSLNLDPQSDFFTTAPVPVLVFTTSSADPARRQALAAVAEVINAGQDDAEPRRILSELRERGHQMVHAEGGPTLFASFQRADAVDSLCLTVSPVLAGGEGQRIATGPTSGNQPVELALLLEEAGALFTEYRRVPAHGNE</sequence>
<gene>
    <name evidence="5" type="ORF">FM101_11595</name>
</gene>
<feature type="domain" description="Bacterial bifunctional deaminase-reductase C-terminal" evidence="4">
    <location>
        <begin position="33"/>
        <end position="225"/>
    </location>
</feature>
<dbReference type="EC" id="1.1.1.193" evidence="5"/>
<dbReference type="GO" id="GO:0009231">
    <property type="term" value="P:riboflavin biosynthetic process"/>
    <property type="evidence" value="ECO:0007669"/>
    <property type="project" value="InterPro"/>
</dbReference>